<name>A0ACB8YJX4_ARCLA</name>
<organism evidence="1 2">
    <name type="scientific">Arctium lappa</name>
    <name type="common">Greater burdock</name>
    <name type="synonym">Lappa major</name>
    <dbReference type="NCBI Taxonomy" id="4217"/>
    <lineage>
        <taxon>Eukaryota</taxon>
        <taxon>Viridiplantae</taxon>
        <taxon>Streptophyta</taxon>
        <taxon>Embryophyta</taxon>
        <taxon>Tracheophyta</taxon>
        <taxon>Spermatophyta</taxon>
        <taxon>Magnoliopsida</taxon>
        <taxon>eudicotyledons</taxon>
        <taxon>Gunneridae</taxon>
        <taxon>Pentapetalae</taxon>
        <taxon>asterids</taxon>
        <taxon>campanulids</taxon>
        <taxon>Asterales</taxon>
        <taxon>Asteraceae</taxon>
        <taxon>Carduoideae</taxon>
        <taxon>Cardueae</taxon>
        <taxon>Arctiinae</taxon>
        <taxon>Arctium</taxon>
    </lineage>
</organism>
<protein>
    <submittedName>
        <fullName evidence="1">Uncharacterized protein</fullName>
    </submittedName>
</protein>
<evidence type="ECO:0000313" key="2">
    <source>
        <dbReference type="Proteomes" id="UP001055879"/>
    </source>
</evidence>
<accession>A0ACB8YJX4</accession>
<reference evidence="2" key="1">
    <citation type="journal article" date="2022" name="Mol. Ecol. Resour.">
        <title>The genomes of chicory, endive, great burdock and yacon provide insights into Asteraceae palaeo-polyploidization history and plant inulin production.</title>
        <authorList>
            <person name="Fan W."/>
            <person name="Wang S."/>
            <person name="Wang H."/>
            <person name="Wang A."/>
            <person name="Jiang F."/>
            <person name="Liu H."/>
            <person name="Zhao H."/>
            <person name="Xu D."/>
            <person name="Zhang Y."/>
        </authorList>
    </citation>
    <scope>NUCLEOTIDE SEQUENCE [LARGE SCALE GENOMIC DNA]</scope>
    <source>
        <strain evidence="2">cv. Niubang</strain>
    </source>
</reference>
<dbReference type="Proteomes" id="UP001055879">
    <property type="component" value="Linkage Group LG12"/>
</dbReference>
<gene>
    <name evidence="1" type="ORF">L6452_34805</name>
</gene>
<keyword evidence="2" id="KW-1185">Reference proteome</keyword>
<sequence>MSNQLLSMGSQVKPPVLVANEYRQWKTRMIQFLNHKNKEFMKIIIEGPKPPMITVKGQPATDSSPEIPDREIPKPVQFFTEKQKDQLKLEEEALIYLTMAIPNDIYNRVDSQSTTKGIWDELARQFEGSEASIQAKQNLCINAYEGFHAKEGELLLDTYNRYNIILNDLRRNNISKSASEINYKFIKNLNPEWKNFAINLQMSKNMAQENVTDIFSTLAQHEDEVRSINNESNHLKDYMALIAGKGFVSSARSKKKASKALVTEVTDSDSDSSDEEMEVDSDPDIQKFSEDLALITRRFKKSFGKKRFYSKPKYDGYKKEKSEMRYKPRHGRREEGREDRKEDRREGKREEKREERKDEPGRCYNCGKFGHFSRDCKFKKVKNSEYYSRKSLIAKKAEEGKVLMAEEENWLFQSSDDEEQAHFTQVSYMAKLEGDDEDSETQSEEANSEVSENSELIESLMAQIHGMKDEFALLKGKLSSAHQSVLSFRDENAILKVVVEEKEKEKDDLKAEKEFLKEKISGLETDLVNLNAEKGEFQIKFEVCYKERNEAYTKIKQLEDINMKRGQTEQTLNLLTNKLQDERFYKLKPGLGVPINEILKKAPEHLYNFDKFGSAIKPIPDIRATFVEASSPKPSEETKGQEEMGKNKSGDTDSQNLFKSVGFTYGDLNESYATRKIEFTEFESLFTTPSKESVSTNTVLPETACKFDEYESDVDPSTIPSVSTPIASKPLLPEEVEEVTATADESCSKNDKTEFIESMTEEIFSEMMNASDPDPVSNLKGSNSGNDHTSELMKQIDLLQQSLDEVEDENFDLKHKLEKSLKVNQELCIEINDLKVTMFKNASSDKQMFNDPSWKVRTNPEFDAPAKPTVVYSDCPDYPPSIFEKGETSKSTRKEPPSKLETNKVPVSISDIRGNGVGKSKNNKDLSLNKKNSLNSSSCPTDSVILNSTSFDKHECKICSDKSKFMNFARKNLYCKHCWDNSFKYYSPPKSKKNKSKAKLNSKSNSNSDSSTQPKVYRAKVAHPTSKKHFQELNVKMVWKWVPKPRYEWRVKVKPEDIPELLDANREGPILIWVPKQN</sequence>
<comment type="caution">
    <text evidence="1">The sequence shown here is derived from an EMBL/GenBank/DDBJ whole genome shotgun (WGS) entry which is preliminary data.</text>
</comment>
<dbReference type="EMBL" id="CM042058">
    <property type="protein sequence ID" value="KAI3685557.1"/>
    <property type="molecule type" value="Genomic_DNA"/>
</dbReference>
<evidence type="ECO:0000313" key="1">
    <source>
        <dbReference type="EMBL" id="KAI3685557.1"/>
    </source>
</evidence>
<reference evidence="1 2" key="2">
    <citation type="journal article" date="2022" name="Mol. Ecol. Resour.">
        <title>The genomes of chicory, endive, great burdock and yacon provide insights into Asteraceae paleo-polyploidization history and plant inulin production.</title>
        <authorList>
            <person name="Fan W."/>
            <person name="Wang S."/>
            <person name="Wang H."/>
            <person name="Wang A."/>
            <person name="Jiang F."/>
            <person name="Liu H."/>
            <person name="Zhao H."/>
            <person name="Xu D."/>
            <person name="Zhang Y."/>
        </authorList>
    </citation>
    <scope>NUCLEOTIDE SEQUENCE [LARGE SCALE GENOMIC DNA]</scope>
    <source>
        <strain evidence="2">cv. Niubang</strain>
    </source>
</reference>
<proteinExistence type="predicted"/>